<accession>A0A6N4Q843</accession>
<comment type="caution">
    <text evidence="1">The sequence shown here is derived from an EMBL/GenBank/DDBJ whole genome shotgun (WGS) entry which is preliminary data.</text>
</comment>
<evidence type="ECO:0000313" key="1">
    <source>
        <dbReference type="EMBL" id="TGK66692.1"/>
    </source>
</evidence>
<reference evidence="1" key="1">
    <citation type="journal article" date="2019" name="PLoS Negl. Trop. Dis.">
        <title>Revisiting the worldwide diversity of Leptospira species in the environment.</title>
        <authorList>
            <person name="Vincent A.T."/>
            <person name="Schiettekatte O."/>
            <person name="Bourhy P."/>
            <person name="Veyrier F.J."/>
            <person name="Picardeau M."/>
        </authorList>
    </citation>
    <scope>NUCLEOTIDE SEQUENCE [LARGE SCALE GENOMIC DNA]</scope>
    <source>
        <strain evidence="1">201800293</strain>
    </source>
</reference>
<evidence type="ECO:0000313" key="2">
    <source>
        <dbReference type="Proteomes" id="UP000297239"/>
    </source>
</evidence>
<dbReference type="RefSeq" id="WP_135637152.1">
    <property type="nucleotide sequence ID" value="NZ_RQFE01000031.1"/>
</dbReference>
<protein>
    <submittedName>
        <fullName evidence="1">Uncharacterized protein</fullName>
    </submittedName>
</protein>
<keyword evidence="2" id="KW-1185">Reference proteome</keyword>
<proteinExistence type="predicted"/>
<dbReference type="AlphaFoldDB" id="A0A6N4Q843"/>
<name>A0A6N4Q843_9LEPT</name>
<dbReference type="EMBL" id="RQFF01000037">
    <property type="protein sequence ID" value="TGK66692.1"/>
    <property type="molecule type" value="Genomic_DNA"/>
</dbReference>
<dbReference type="Proteomes" id="UP000297239">
    <property type="component" value="Unassembled WGS sequence"/>
</dbReference>
<sequence length="163" mass="18390">MKFVLFILLYLSCKKDTSDFAIYEQLTPISRIFVNKIIAKDVSWISKRFSDDKSVQFSGGGGHFSMIRSDLTVGSNLYNILFKVSKDEEVFRDSVSFHTALINAQSVKECTNQCISTDLPDIISRIVTVKFNEYVYKISIICLPGILDPETCILDSLEIDVAP</sequence>
<gene>
    <name evidence="1" type="ORF">EHQ18_16285</name>
</gene>
<organism evidence="1 2">
    <name type="scientific">Leptospira kanakyensis</name>
    <dbReference type="NCBI Taxonomy" id="2484968"/>
    <lineage>
        <taxon>Bacteria</taxon>
        <taxon>Pseudomonadati</taxon>
        <taxon>Spirochaetota</taxon>
        <taxon>Spirochaetia</taxon>
        <taxon>Leptospirales</taxon>
        <taxon>Leptospiraceae</taxon>
        <taxon>Leptospira</taxon>
    </lineage>
</organism>